<keyword evidence="2" id="KW-1185">Reference proteome</keyword>
<dbReference type="eggNOG" id="COG0847">
    <property type="taxonomic scope" value="Bacteria"/>
</dbReference>
<evidence type="ECO:0000313" key="2">
    <source>
        <dbReference type="Proteomes" id="UP000196560"/>
    </source>
</evidence>
<dbReference type="InterPro" id="IPR012337">
    <property type="entry name" value="RNaseH-like_sf"/>
</dbReference>
<dbReference type="SUPFAM" id="SSF53098">
    <property type="entry name" value="Ribonuclease H-like"/>
    <property type="match status" value="1"/>
</dbReference>
<sequence>MNTQQALDYAYAFYIPEFIFGGGYEVMEAERQKGEEALKALVAAWNEGQDTSFGFDVVRELGDRNRALCDAIGESRLRNTASSVLARSLSDRDICQGIATMQGRTLASVEREVRGDRNALGVAYVREKVSGTVLGIDIETTGTAPERGYIINVGWELMDLTSTAVPRDGEAHFFGLPENPYKETGVPLENIHHISWSDIEGKPLFREDRELQARLLDLMTSHPIMAHNAAFEDSWFMMHLEGYAEARREGKIVVIDSRDICRRLDGEVVSLPRESAPAALENWARRRGTLAENEAERHQGLEDTDLMLRTVQAEFNRKSMFAA</sequence>
<dbReference type="AlphaFoldDB" id="A0A1Y3U9M7"/>
<dbReference type="GO" id="GO:0003676">
    <property type="term" value="F:nucleic acid binding"/>
    <property type="evidence" value="ECO:0007669"/>
    <property type="project" value="InterPro"/>
</dbReference>
<dbReference type="Proteomes" id="UP000196560">
    <property type="component" value="Unassembled WGS sequence"/>
</dbReference>
<organism evidence="1 2">
    <name type="scientific">Enorma massiliensis</name>
    <dbReference type="NCBI Taxonomy" id="1472761"/>
    <lineage>
        <taxon>Bacteria</taxon>
        <taxon>Bacillati</taxon>
        <taxon>Actinomycetota</taxon>
        <taxon>Coriobacteriia</taxon>
        <taxon>Coriobacteriales</taxon>
        <taxon>Coriobacteriaceae</taxon>
        <taxon>Enorma</taxon>
    </lineage>
</organism>
<dbReference type="RefSeq" id="WP_019128583.1">
    <property type="nucleotide sequence ID" value="NZ_CALUIC010000001.1"/>
</dbReference>
<comment type="caution">
    <text evidence="1">The sequence shown here is derived from an EMBL/GenBank/DDBJ whole genome shotgun (WGS) entry which is preliminary data.</text>
</comment>
<name>A0A1Y3U9M7_9ACTN</name>
<gene>
    <name evidence="1" type="ORF">B5G21_03715</name>
</gene>
<proteinExistence type="predicted"/>
<reference evidence="2" key="1">
    <citation type="submission" date="2017-04" db="EMBL/GenBank/DDBJ databases">
        <title>Function of individual gut microbiota members based on whole genome sequencing of pure cultures obtained from chicken caecum.</title>
        <authorList>
            <person name="Medvecky M."/>
            <person name="Cejkova D."/>
            <person name="Polansky O."/>
            <person name="Karasova D."/>
            <person name="Kubasova T."/>
            <person name="Cizek A."/>
            <person name="Rychlik I."/>
        </authorList>
    </citation>
    <scope>NUCLEOTIDE SEQUENCE [LARGE SCALE GENOMIC DNA]</scope>
    <source>
        <strain evidence="2">An70</strain>
    </source>
</reference>
<dbReference type="Gene3D" id="3.30.420.10">
    <property type="entry name" value="Ribonuclease H-like superfamily/Ribonuclease H"/>
    <property type="match status" value="1"/>
</dbReference>
<accession>A0A1Y3U9M7</accession>
<dbReference type="EMBL" id="NFHO01000003">
    <property type="protein sequence ID" value="OUN43807.1"/>
    <property type="molecule type" value="Genomic_DNA"/>
</dbReference>
<dbReference type="InterPro" id="IPR036397">
    <property type="entry name" value="RNaseH_sf"/>
</dbReference>
<dbReference type="STRING" id="1118060.GCA_000311845_01287"/>
<protein>
    <submittedName>
        <fullName evidence="1">DNA polymerase III subunit epsilon</fullName>
    </submittedName>
</protein>
<evidence type="ECO:0000313" key="1">
    <source>
        <dbReference type="EMBL" id="OUN43807.1"/>
    </source>
</evidence>
<dbReference type="GeneID" id="98653514"/>